<feature type="domain" description="Carbohydrate-binding module family 96" evidence="6">
    <location>
        <begin position="24"/>
        <end position="122"/>
    </location>
</feature>
<evidence type="ECO:0000256" key="2">
    <source>
        <dbReference type="ARBA" id="ARBA00022525"/>
    </source>
</evidence>
<dbReference type="Proteomes" id="UP000546464">
    <property type="component" value="Unassembled WGS sequence"/>
</dbReference>
<evidence type="ECO:0000256" key="5">
    <source>
        <dbReference type="SAM" id="SignalP"/>
    </source>
</evidence>
<sequence length="214" mass="22290">MNMKVYLAVAASCVLIANITGAATVKLSVAADATVDQVLPGTNLGSDTNVKAQDSTDGGERPVSKGYLMFDASGLPPVKDIESFTVFYSTKRGRSASYFLITGKGANDWTEEAITWNNAPANVPATDLDGFTAGEGQNVIHLGSNTGNPGELGEIVFGSEKSSAQDAKQALIKALNSGDRKATVAFSHNGTRFYNIAARESGKPPATLTLVVAD</sequence>
<organism evidence="7 8">
    <name type="scientific">Ruficoccus amylovorans</name>
    <dbReference type="NCBI Taxonomy" id="1804625"/>
    <lineage>
        <taxon>Bacteria</taxon>
        <taxon>Pseudomonadati</taxon>
        <taxon>Verrucomicrobiota</taxon>
        <taxon>Opitutia</taxon>
        <taxon>Puniceicoccales</taxon>
        <taxon>Cerasicoccaceae</taxon>
        <taxon>Ruficoccus</taxon>
    </lineage>
</organism>
<feature type="chain" id="PRO_5032460675" evidence="5">
    <location>
        <begin position="23"/>
        <end position="214"/>
    </location>
</feature>
<gene>
    <name evidence="7" type="ORF">H5P28_18005</name>
</gene>
<dbReference type="EMBL" id="JACHVB010000063">
    <property type="protein sequence ID" value="MBC2596166.1"/>
    <property type="molecule type" value="Genomic_DNA"/>
</dbReference>
<comment type="caution">
    <text evidence="7">The sequence shown here is derived from an EMBL/GenBank/DDBJ whole genome shotgun (WGS) entry which is preliminary data.</text>
</comment>
<dbReference type="GO" id="GO:0005576">
    <property type="term" value="C:extracellular region"/>
    <property type="evidence" value="ECO:0007669"/>
    <property type="project" value="UniProtKB-SubCell"/>
</dbReference>
<evidence type="ECO:0000259" key="6">
    <source>
        <dbReference type="Pfam" id="PF24517"/>
    </source>
</evidence>
<evidence type="ECO:0000313" key="8">
    <source>
        <dbReference type="Proteomes" id="UP000546464"/>
    </source>
</evidence>
<protein>
    <submittedName>
        <fullName evidence="7">DNRLRE domain-containing protein</fullName>
    </submittedName>
</protein>
<evidence type="ECO:0000256" key="3">
    <source>
        <dbReference type="ARBA" id="ARBA00022729"/>
    </source>
</evidence>
<name>A0A842HKW0_9BACT</name>
<proteinExistence type="predicted"/>
<dbReference type="AlphaFoldDB" id="A0A842HKW0"/>
<evidence type="ECO:0000256" key="4">
    <source>
        <dbReference type="SAM" id="MobiDB-lite"/>
    </source>
</evidence>
<keyword evidence="2" id="KW-0964">Secreted</keyword>
<keyword evidence="8" id="KW-1185">Reference proteome</keyword>
<comment type="subcellular location">
    <subcellularLocation>
        <location evidence="1">Secreted</location>
    </subcellularLocation>
</comment>
<feature type="signal peptide" evidence="5">
    <location>
        <begin position="1"/>
        <end position="22"/>
    </location>
</feature>
<keyword evidence="3 5" id="KW-0732">Signal</keyword>
<reference evidence="7 8" key="1">
    <citation type="submission" date="2020-07" db="EMBL/GenBank/DDBJ databases">
        <authorList>
            <person name="Feng X."/>
        </authorList>
    </citation>
    <scope>NUCLEOTIDE SEQUENCE [LARGE SCALE GENOMIC DNA]</scope>
    <source>
        <strain evidence="7 8">JCM31066</strain>
    </source>
</reference>
<dbReference type="Pfam" id="PF24517">
    <property type="entry name" value="CBM96"/>
    <property type="match status" value="1"/>
</dbReference>
<feature type="region of interest" description="Disordered" evidence="4">
    <location>
        <begin position="42"/>
        <end position="63"/>
    </location>
</feature>
<dbReference type="InterPro" id="IPR055372">
    <property type="entry name" value="CBM96"/>
</dbReference>
<dbReference type="NCBIfam" id="NF033679">
    <property type="entry name" value="DNRLRE_dom"/>
    <property type="match status" value="1"/>
</dbReference>
<accession>A0A842HKW0</accession>
<evidence type="ECO:0000256" key="1">
    <source>
        <dbReference type="ARBA" id="ARBA00004613"/>
    </source>
</evidence>
<evidence type="ECO:0000313" key="7">
    <source>
        <dbReference type="EMBL" id="MBC2596166.1"/>
    </source>
</evidence>
<feature type="compositionally biased region" description="Polar residues" evidence="4">
    <location>
        <begin position="43"/>
        <end position="56"/>
    </location>
</feature>